<feature type="compositionally biased region" description="Low complexity" evidence="1">
    <location>
        <begin position="109"/>
        <end position="133"/>
    </location>
</feature>
<dbReference type="GO" id="GO:0006086">
    <property type="term" value="P:pyruvate decarboxylation to acetyl-CoA"/>
    <property type="evidence" value="ECO:0007669"/>
    <property type="project" value="InterPro"/>
</dbReference>
<dbReference type="InterPro" id="IPR023213">
    <property type="entry name" value="CAT-like_dom_sf"/>
</dbReference>
<reference evidence="3" key="1">
    <citation type="submission" date="2021-01" db="EMBL/GenBank/DDBJ databases">
        <authorList>
            <person name="Corre E."/>
            <person name="Pelletier E."/>
            <person name="Niang G."/>
            <person name="Scheremetjew M."/>
            <person name="Finn R."/>
            <person name="Kale V."/>
            <person name="Holt S."/>
            <person name="Cochrane G."/>
            <person name="Meng A."/>
            <person name="Brown T."/>
            <person name="Cohen L."/>
        </authorList>
    </citation>
    <scope>NUCLEOTIDE SEQUENCE</scope>
    <source>
        <strain evidence="3">CCMP644</strain>
    </source>
</reference>
<dbReference type="SUPFAM" id="SSF52777">
    <property type="entry name" value="CoA-dependent acyltransferases"/>
    <property type="match status" value="1"/>
</dbReference>
<accession>A0A6U2BPW1</accession>
<evidence type="ECO:0000259" key="2">
    <source>
        <dbReference type="Pfam" id="PF00198"/>
    </source>
</evidence>
<protein>
    <recommendedName>
        <fullName evidence="2">2-oxoacid dehydrogenase acyltransferase catalytic domain-containing protein</fullName>
    </recommendedName>
</protein>
<dbReference type="Pfam" id="PF00198">
    <property type="entry name" value="2-oxoacid_dh"/>
    <property type="match status" value="1"/>
</dbReference>
<dbReference type="InterPro" id="IPR001078">
    <property type="entry name" value="2-oxoacid_DH_actylTfrase"/>
</dbReference>
<feature type="region of interest" description="Disordered" evidence="1">
    <location>
        <begin position="90"/>
        <end position="149"/>
    </location>
</feature>
<dbReference type="Gene3D" id="3.30.559.10">
    <property type="entry name" value="Chloramphenicol acetyltransferase-like domain"/>
    <property type="match status" value="1"/>
</dbReference>
<dbReference type="PANTHER" id="PTHR23151">
    <property type="entry name" value="DIHYDROLIPOAMIDE ACETYL/SUCCINYL-TRANSFERASE-RELATED"/>
    <property type="match status" value="1"/>
</dbReference>
<dbReference type="InterPro" id="IPR045257">
    <property type="entry name" value="E2/Pdx1"/>
</dbReference>
<dbReference type="PANTHER" id="PTHR23151:SF90">
    <property type="entry name" value="DIHYDROLIPOYLLYSINE-RESIDUE ACETYLTRANSFERASE COMPONENT OF PYRUVATE DEHYDROGENASE COMPLEX, MITOCHONDRIAL-RELATED"/>
    <property type="match status" value="1"/>
</dbReference>
<dbReference type="AlphaFoldDB" id="A0A6U2BPW1"/>
<organism evidence="3">
    <name type="scientific">Hemiselmis andersenii</name>
    <name type="common">Cryptophyte alga</name>
    <dbReference type="NCBI Taxonomy" id="464988"/>
    <lineage>
        <taxon>Eukaryota</taxon>
        <taxon>Cryptophyceae</taxon>
        <taxon>Cryptomonadales</taxon>
        <taxon>Hemiselmidaceae</taxon>
        <taxon>Hemiselmis</taxon>
    </lineage>
</organism>
<evidence type="ECO:0000313" key="3">
    <source>
        <dbReference type="EMBL" id="CAD8977138.1"/>
    </source>
</evidence>
<dbReference type="GO" id="GO:0016746">
    <property type="term" value="F:acyltransferase activity"/>
    <property type="evidence" value="ECO:0007669"/>
    <property type="project" value="InterPro"/>
</dbReference>
<feature type="domain" description="2-oxoacid dehydrogenase acyltransferase catalytic" evidence="2">
    <location>
        <begin position="141"/>
        <end position="366"/>
    </location>
</feature>
<sequence length="367" mass="38129">MQHGLGVVSRPVRAAARTLGSSAMGRGMASAAAVLPHGVLVAPSARILLAGNTSLAVETLAKAALGRMPNGHTVVTKADVLVALGLAPPEKTVPKPAVPAPTAPPPATPAATPSTGGAASSPAASSPSGPRASIRSKAHRSHEDIPTTQMRKIIAKRLLESKNQLPHQYMTVEVEMDNLIKARVEYNERSGNKVSVNDFIIKACASALEQVPEANAYWTPESLKFHPTIDVAFAAATPAGLVTPVVRGADKKTLAEIAKVTKDLAGRARENKLLPEEFQGGSLSVSNLGMFAITEFVAVLNPPQSAIFAIGSTVSKAVMGLDGVLGTKQSMMVTLSHDARVMDAALAKKLCTTLKALIQTPALIFMG</sequence>
<evidence type="ECO:0000256" key="1">
    <source>
        <dbReference type="SAM" id="MobiDB-lite"/>
    </source>
</evidence>
<gene>
    <name evidence="3" type="ORF">HAND00432_LOCUS28146</name>
</gene>
<feature type="compositionally biased region" description="Pro residues" evidence="1">
    <location>
        <begin position="96"/>
        <end position="108"/>
    </location>
</feature>
<name>A0A6U2BPW1_HEMAN</name>
<dbReference type="GO" id="GO:0005739">
    <property type="term" value="C:mitochondrion"/>
    <property type="evidence" value="ECO:0007669"/>
    <property type="project" value="TreeGrafter"/>
</dbReference>
<dbReference type="GO" id="GO:0045254">
    <property type="term" value="C:pyruvate dehydrogenase complex"/>
    <property type="evidence" value="ECO:0007669"/>
    <property type="project" value="InterPro"/>
</dbReference>
<proteinExistence type="predicted"/>
<dbReference type="EMBL" id="HBFX01046773">
    <property type="protein sequence ID" value="CAD8977138.1"/>
    <property type="molecule type" value="Transcribed_RNA"/>
</dbReference>